<keyword evidence="2" id="KW-1185">Reference proteome</keyword>
<accession>A0ABT9SIK3</accession>
<organism evidence="1 2">
    <name type="scientific">Chryseobacterium lathyri</name>
    <dbReference type="NCBI Taxonomy" id="395933"/>
    <lineage>
        <taxon>Bacteria</taxon>
        <taxon>Pseudomonadati</taxon>
        <taxon>Bacteroidota</taxon>
        <taxon>Flavobacteriia</taxon>
        <taxon>Flavobacteriales</taxon>
        <taxon>Weeksellaceae</taxon>
        <taxon>Chryseobacterium group</taxon>
        <taxon>Chryseobacterium</taxon>
    </lineage>
</organism>
<name>A0ABT9SIK3_9FLAO</name>
<evidence type="ECO:0000313" key="1">
    <source>
        <dbReference type="EMBL" id="MDP9959264.1"/>
    </source>
</evidence>
<protein>
    <submittedName>
        <fullName evidence="1">Uncharacterized protein</fullName>
    </submittedName>
</protein>
<dbReference type="Proteomes" id="UP001235513">
    <property type="component" value="Unassembled WGS sequence"/>
</dbReference>
<comment type="caution">
    <text evidence="1">The sequence shown here is derived from an EMBL/GenBank/DDBJ whole genome shotgun (WGS) entry which is preliminary data.</text>
</comment>
<proteinExistence type="predicted"/>
<evidence type="ECO:0000313" key="2">
    <source>
        <dbReference type="Proteomes" id="UP001235513"/>
    </source>
</evidence>
<dbReference type="EMBL" id="JAUSRL010000002">
    <property type="protein sequence ID" value="MDP9959264.1"/>
    <property type="molecule type" value="Genomic_DNA"/>
</dbReference>
<gene>
    <name evidence="1" type="ORF">J2T04_001143</name>
</gene>
<sequence>MSTVNNKTIGRTMVLFLIFKNYSIYRNSITFQYSEPF</sequence>
<reference evidence="1 2" key="1">
    <citation type="submission" date="2023-07" db="EMBL/GenBank/DDBJ databases">
        <title>Sorghum-associated microbial communities from plants grown in Nebraska, USA.</title>
        <authorList>
            <person name="Schachtman D."/>
        </authorList>
    </citation>
    <scope>NUCLEOTIDE SEQUENCE [LARGE SCALE GENOMIC DNA]</scope>
    <source>
        <strain evidence="1 2">CC351</strain>
    </source>
</reference>